<keyword evidence="1" id="KW-0812">Transmembrane</keyword>
<evidence type="ECO:0000313" key="2">
    <source>
        <dbReference type="EMBL" id="MBB6437794.1"/>
    </source>
</evidence>
<keyword evidence="1" id="KW-1133">Transmembrane helix</keyword>
<organism evidence="2 3">
    <name type="scientific">Streptomyces candidus</name>
    <dbReference type="NCBI Taxonomy" id="67283"/>
    <lineage>
        <taxon>Bacteria</taxon>
        <taxon>Bacillati</taxon>
        <taxon>Actinomycetota</taxon>
        <taxon>Actinomycetes</taxon>
        <taxon>Kitasatosporales</taxon>
        <taxon>Streptomycetaceae</taxon>
        <taxon>Streptomyces</taxon>
    </lineage>
</organism>
<accession>A0A7X0HK18</accession>
<keyword evidence="3" id="KW-1185">Reference proteome</keyword>
<sequence>MTGSPRSMGVLTVGMLVLVTAYTAALGSSGWLWFGWVVLLLATAGAATTSGGR</sequence>
<comment type="caution">
    <text evidence="2">The sequence shown here is derived from an EMBL/GenBank/DDBJ whole genome shotgun (WGS) entry which is preliminary data.</text>
</comment>
<keyword evidence="1" id="KW-0472">Membrane</keyword>
<name>A0A7X0HK18_9ACTN</name>
<evidence type="ECO:0000313" key="3">
    <source>
        <dbReference type="Proteomes" id="UP000540423"/>
    </source>
</evidence>
<dbReference type="RefSeq" id="WP_185033418.1">
    <property type="nucleotide sequence ID" value="NZ_BNBN01000009.1"/>
</dbReference>
<protein>
    <submittedName>
        <fullName evidence="2">Fatty acid desaturase</fullName>
    </submittedName>
</protein>
<feature type="transmembrane region" description="Helical" evidence="1">
    <location>
        <begin position="33"/>
        <end position="52"/>
    </location>
</feature>
<reference evidence="2 3" key="1">
    <citation type="submission" date="2020-08" db="EMBL/GenBank/DDBJ databases">
        <title>Genomic Encyclopedia of Type Strains, Phase IV (KMG-IV): sequencing the most valuable type-strain genomes for metagenomic binning, comparative biology and taxonomic classification.</title>
        <authorList>
            <person name="Goeker M."/>
        </authorList>
    </citation>
    <scope>NUCLEOTIDE SEQUENCE [LARGE SCALE GENOMIC DNA]</scope>
    <source>
        <strain evidence="2 3">DSM 40141</strain>
    </source>
</reference>
<dbReference type="Proteomes" id="UP000540423">
    <property type="component" value="Unassembled WGS sequence"/>
</dbReference>
<dbReference type="EMBL" id="JACHEM010000011">
    <property type="protein sequence ID" value="MBB6437794.1"/>
    <property type="molecule type" value="Genomic_DNA"/>
</dbReference>
<dbReference type="AlphaFoldDB" id="A0A7X0HK18"/>
<gene>
    <name evidence="2" type="ORF">HNQ79_004298</name>
</gene>
<evidence type="ECO:0000256" key="1">
    <source>
        <dbReference type="SAM" id="Phobius"/>
    </source>
</evidence>
<proteinExistence type="predicted"/>